<sequence>MGKGKKIAKGNTEKKDVSTKKDNQKTATSSRKTTKPSSSKGEGSRTC</sequence>
<dbReference type="EMBL" id="LXQA010756527">
    <property type="protein sequence ID" value="MCI69464.1"/>
    <property type="molecule type" value="Genomic_DNA"/>
</dbReference>
<organism evidence="2 3">
    <name type="scientific">Trifolium medium</name>
    <dbReference type="NCBI Taxonomy" id="97028"/>
    <lineage>
        <taxon>Eukaryota</taxon>
        <taxon>Viridiplantae</taxon>
        <taxon>Streptophyta</taxon>
        <taxon>Embryophyta</taxon>
        <taxon>Tracheophyta</taxon>
        <taxon>Spermatophyta</taxon>
        <taxon>Magnoliopsida</taxon>
        <taxon>eudicotyledons</taxon>
        <taxon>Gunneridae</taxon>
        <taxon>Pentapetalae</taxon>
        <taxon>rosids</taxon>
        <taxon>fabids</taxon>
        <taxon>Fabales</taxon>
        <taxon>Fabaceae</taxon>
        <taxon>Papilionoideae</taxon>
        <taxon>50 kb inversion clade</taxon>
        <taxon>NPAAA clade</taxon>
        <taxon>Hologalegina</taxon>
        <taxon>IRL clade</taxon>
        <taxon>Trifolieae</taxon>
        <taxon>Trifolium</taxon>
    </lineage>
</organism>
<feature type="compositionally biased region" description="Basic and acidic residues" evidence="1">
    <location>
        <begin position="11"/>
        <end position="24"/>
    </location>
</feature>
<dbReference type="AlphaFoldDB" id="A0A392U9J3"/>
<dbReference type="Proteomes" id="UP000265520">
    <property type="component" value="Unassembled WGS sequence"/>
</dbReference>
<feature type="region of interest" description="Disordered" evidence="1">
    <location>
        <begin position="1"/>
        <end position="47"/>
    </location>
</feature>
<keyword evidence="3" id="KW-1185">Reference proteome</keyword>
<accession>A0A392U9J3</accession>
<protein>
    <submittedName>
        <fullName evidence="2">Uncharacterized protein</fullName>
    </submittedName>
</protein>
<feature type="compositionally biased region" description="Low complexity" evidence="1">
    <location>
        <begin position="25"/>
        <end position="40"/>
    </location>
</feature>
<evidence type="ECO:0000256" key="1">
    <source>
        <dbReference type="SAM" id="MobiDB-lite"/>
    </source>
</evidence>
<proteinExistence type="predicted"/>
<evidence type="ECO:0000313" key="2">
    <source>
        <dbReference type="EMBL" id="MCI69464.1"/>
    </source>
</evidence>
<name>A0A392U9J3_9FABA</name>
<evidence type="ECO:0000313" key="3">
    <source>
        <dbReference type="Proteomes" id="UP000265520"/>
    </source>
</evidence>
<reference evidence="2 3" key="1">
    <citation type="journal article" date="2018" name="Front. Plant Sci.">
        <title>Red Clover (Trifolium pratense) and Zigzag Clover (T. medium) - A Picture of Genomic Similarities and Differences.</title>
        <authorList>
            <person name="Dluhosova J."/>
            <person name="Istvanek J."/>
            <person name="Nedelnik J."/>
            <person name="Repkova J."/>
        </authorList>
    </citation>
    <scope>NUCLEOTIDE SEQUENCE [LARGE SCALE GENOMIC DNA]</scope>
    <source>
        <strain evidence="3">cv. 10/8</strain>
        <tissue evidence="2">Leaf</tissue>
    </source>
</reference>
<comment type="caution">
    <text evidence="2">The sequence shown here is derived from an EMBL/GenBank/DDBJ whole genome shotgun (WGS) entry which is preliminary data.</text>
</comment>